<feature type="region of interest" description="Disordered" evidence="1">
    <location>
        <begin position="66"/>
        <end position="85"/>
    </location>
</feature>
<evidence type="ECO:0000313" key="2">
    <source>
        <dbReference type="EMBL" id="TKX18903.1"/>
    </source>
</evidence>
<feature type="compositionally biased region" description="Pro residues" evidence="1">
    <location>
        <begin position="71"/>
        <end position="85"/>
    </location>
</feature>
<sequence>MAFYYTDFNFKKMYGLLANFLHQTLPPSSPPTSPTSLATHSPFCSATAYATTSSPSSLALPLALSAASSPTSPPSPSSPSAQPHPPAKMLRIIARNGDCIVAADDGSQFFVLSDTLSASSVWHDLLTAAVPLTPGGIAGVRVGHVSGDLLYILLAKAHGQLRIRDAPWTAALALELAEWCPVDDPHWNWSAVFDKIEPEQCSTRELTHLVSLAARPAFGRALGAFAYELLWERGHELRDNWSDPAQDADLWPHYTGIEHGFMCMLRAAAGMLEGVARDLNDLVVLRCGCCVDLASETHFSASFNPWHLGEAFRGFWRNYQREVTPNLRESCRASHPEAIREAIAARENRAERTLRRVAWKFGKPCAACCAEACPAHPDVSSEVVVLGRGIPL</sequence>
<reference evidence="2 3" key="1">
    <citation type="submission" date="2018-02" db="EMBL/GenBank/DDBJ databases">
        <title>Draft genome sequences of Elsinoe sp., causing black scab on jojoba.</title>
        <authorList>
            <person name="Stodart B."/>
            <person name="Jeffress S."/>
            <person name="Ash G."/>
            <person name="Arun Chinnappa K."/>
        </authorList>
    </citation>
    <scope>NUCLEOTIDE SEQUENCE [LARGE SCALE GENOMIC DNA]</scope>
    <source>
        <strain evidence="2 3">Hillstone_2</strain>
    </source>
</reference>
<evidence type="ECO:0000256" key="1">
    <source>
        <dbReference type="SAM" id="MobiDB-lite"/>
    </source>
</evidence>
<proteinExistence type="predicted"/>
<dbReference type="EMBL" id="PTQR01000123">
    <property type="protein sequence ID" value="TKX18903.1"/>
    <property type="molecule type" value="Genomic_DNA"/>
</dbReference>
<organism evidence="2 3">
    <name type="scientific">Elsinoe australis</name>
    <dbReference type="NCBI Taxonomy" id="40998"/>
    <lineage>
        <taxon>Eukaryota</taxon>
        <taxon>Fungi</taxon>
        <taxon>Dikarya</taxon>
        <taxon>Ascomycota</taxon>
        <taxon>Pezizomycotina</taxon>
        <taxon>Dothideomycetes</taxon>
        <taxon>Dothideomycetidae</taxon>
        <taxon>Myriangiales</taxon>
        <taxon>Elsinoaceae</taxon>
        <taxon>Elsinoe</taxon>
    </lineage>
</organism>
<comment type="caution">
    <text evidence="2">The sequence shown here is derived from an EMBL/GenBank/DDBJ whole genome shotgun (WGS) entry which is preliminary data.</text>
</comment>
<evidence type="ECO:0000313" key="3">
    <source>
        <dbReference type="Proteomes" id="UP000308133"/>
    </source>
</evidence>
<dbReference type="AlphaFoldDB" id="A0A4U7ALK3"/>
<accession>A0A4U7ALK3</accession>
<name>A0A4U7ALK3_9PEZI</name>
<protein>
    <submittedName>
        <fullName evidence="2">Uncharacterized protein</fullName>
    </submittedName>
</protein>
<gene>
    <name evidence="2" type="ORF">C1H76_8792</name>
</gene>
<dbReference type="Proteomes" id="UP000308133">
    <property type="component" value="Unassembled WGS sequence"/>
</dbReference>